<reference evidence="1 2" key="1">
    <citation type="submission" date="2014-10" db="EMBL/GenBank/DDBJ databases">
        <title>Draft genome sequence of Actinoplanes utahensis NRRL 12052.</title>
        <authorList>
            <person name="Velasco-Bucheli B."/>
            <person name="del Cerro C."/>
            <person name="Hormigo D."/>
            <person name="Garcia J.L."/>
            <person name="Acebal C."/>
            <person name="Arroyo M."/>
            <person name="de la Mata I."/>
        </authorList>
    </citation>
    <scope>NUCLEOTIDE SEQUENCE [LARGE SCALE GENOMIC DNA]</scope>
    <source>
        <strain evidence="1 2">NRRL 12052</strain>
    </source>
</reference>
<gene>
    <name evidence="1" type="ORF">MB27_17835</name>
</gene>
<name>A0A0A6ULJ8_ACTUT</name>
<comment type="caution">
    <text evidence="1">The sequence shown here is derived from an EMBL/GenBank/DDBJ whole genome shotgun (WGS) entry which is preliminary data.</text>
</comment>
<proteinExistence type="predicted"/>
<dbReference type="STRING" id="1869.MB27_17835"/>
<dbReference type="EMBL" id="JRTT01000019">
    <property type="protein sequence ID" value="KHD76276.1"/>
    <property type="molecule type" value="Genomic_DNA"/>
</dbReference>
<evidence type="ECO:0000313" key="2">
    <source>
        <dbReference type="Proteomes" id="UP000054537"/>
    </source>
</evidence>
<accession>A0A0A6ULJ8</accession>
<evidence type="ECO:0000313" key="1">
    <source>
        <dbReference type="EMBL" id="KHD76276.1"/>
    </source>
</evidence>
<protein>
    <submittedName>
        <fullName evidence="1">Uncharacterized protein</fullName>
    </submittedName>
</protein>
<sequence>MIWFDTAGFVVFIAISRFRFSVISVGITGTTGLGGHFRQVRNGREAVRNDRRRDSLLFRNSR</sequence>
<dbReference type="Proteomes" id="UP000054537">
    <property type="component" value="Unassembled WGS sequence"/>
</dbReference>
<organism evidence="1 2">
    <name type="scientific">Actinoplanes utahensis</name>
    <dbReference type="NCBI Taxonomy" id="1869"/>
    <lineage>
        <taxon>Bacteria</taxon>
        <taxon>Bacillati</taxon>
        <taxon>Actinomycetota</taxon>
        <taxon>Actinomycetes</taxon>
        <taxon>Micromonosporales</taxon>
        <taxon>Micromonosporaceae</taxon>
        <taxon>Actinoplanes</taxon>
    </lineage>
</organism>
<keyword evidence="2" id="KW-1185">Reference proteome</keyword>
<dbReference type="AlphaFoldDB" id="A0A0A6ULJ8"/>